<dbReference type="NCBIfam" id="TIGR00377">
    <property type="entry name" value="ant_ant_sig"/>
    <property type="match status" value="1"/>
</dbReference>
<comment type="similarity">
    <text evidence="1">Belongs to the anti-sigma-factor antagonist family.</text>
</comment>
<dbReference type="PANTHER" id="PTHR33495:SF2">
    <property type="entry name" value="ANTI-SIGMA FACTOR ANTAGONIST TM_1081-RELATED"/>
    <property type="match status" value="1"/>
</dbReference>
<gene>
    <name evidence="3" type="ordered locus">Mpal_1930</name>
</gene>
<dbReference type="InterPro" id="IPR003658">
    <property type="entry name" value="Anti-sigma_ant"/>
</dbReference>
<dbReference type="Gene3D" id="3.30.750.24">
    <property type="entry name" value="STAS domain"/>
    <property type="match status" value="1"/>
</dbReference>
<dbReference type="eggNOG" id="arCOG06891">
    <property type="taxonomic scope" value="Archaea"/>
</dbReference>
<dbReference type="STRING" id="521011.Mpal_1930"/>
<dbReference type="EMBL" id="CP001338">
    <property type="protein sequence ID" value="ACL17234.1"/>
    <property type="molecule type" value="Genomic_DNA"/>
</dbReference>
<dbReference type="InterPro" id="IPR036513">
    <property type="entry name" value="STAS_dom_sf"/>
</dbReference>
<dbReference type="InterPro" id="IPR002645">
    <property type="entry name" value="STAS_dom"/>
</dbReference>
<dbReference type="PROSITE" id="PS50801">
    <property type="entry name" value="STAS"/>
    <property type="match status" value="1"/>
</dbReference>
<dbReference type="GeneID" id="7270734"/>
<dbReference type="OrthoDB" id="70392at2157"/>
<proteinExistence type="inferred from homology"/>
<organism evidence="3 4">
    <name type="scientific">Methanosphaerula palustris (strain ATCC BAA-1556 / DSM 19958 / E1-9c)</name>
    <dbReference type="NCBI Taxonomy" id="521011"/>
    <lineage>
        <taxon>Archaea</taxon>
        <taxon>Methanobacteriati</taxon>
        <taxon>Methanobacteriota</taxon>
        <taxon>Stenosarchaea group</taxon>
        <taxon>Methanomicrobia</taxon>
        <taxon>Methanomicrobiales</taxon>
        <taxon>Methanoregulaceae</taxon>
        <taxon>Methanosphaerula</taxon>
    </lineage>
</organism>
<dbReference type="Proteomes" id="UP000002457">
    <property type="component" value="Chromosome"/>
</dbReference>
<dbReference type="CDD" id="cd07043">
    <property type="entry name" value="STAS_anti-anti-sigma_factors"/>
    <property type="match status" value="1"/>
</dbReference>
<dbReference type="RefSeq" id="WP_012618553.1">
    <property type="nucleotide sequence ID" value="NC_011832.1"/>
</dbReference>
<dbReference type="PANTHER" id="PTHR33495">
    <property type="entry name" value="ANTI-SIGMA FACTOR ANTAGONIST TM_1081-RELATED-RELATED"/>
    <property type="match status" value="1"/>
</dbReference>
<dbReference type="KEGG" id="mpl:Mpal_1930"/>
<accession>B8GKT8</accession>
<feature type="domain" description="STAS" evidence="2">
    <location>
        <begin position="2"/>
        <end position="109"/>
    </location>
</feature>
<keyword evidence="4" id="KW-1185">Reference proteome</keyword>
<dbReference type="AlphaFoldDB" id="B8GKT8"/>
<dbReference type="SUPFAM" id="SSF52091">
    <property type="entry name" value="SpoIIaa-like"/>
    <property type="match status" value="1"/>
</dbReference>
<dbReference type="GO" id="GO:0043856">
    <property type="term" value="F:anti-sigma factor antagonist activity"/>
    <property type="evidence" value="ECO:0007669"/>
    <property type="project" value="InterPro"/>
</dbReference>
<evidence type="ECO:0000313" key="3">
    <source>
        <dbReference type="EMBL" id="ACL17234.1"/>
    </source>
</evidence>
<name>B8GKT8_METPE</name>
<evidence type="ECO:0000256" key="1">
    <source>
        <dbReference type="ARBA" id="ARBA00009013"/>
    </source>
</evidence>
<dbReference type="HOGENOM" id="CLU_115403_9_2_2"/>
<evidence type="ECO:0000259" key="2">
    <source>
        <dbReference type="PROSITE" id="PS50801"/>
    </source>
</evidence>
<reference evidence="3 4" key="1">
    <citation type="journal article" date="2015" name="Genome Announc.">
        <title>Complete Genome Sequence of Methanosphaerula palustris E1-9CT, a Hydrogenotrophic Methanogen Isolated from a Minerotrophic Fen Peatland.</title>
        <authorList>
            <person name="Cadillo-Quiroz H."/>
            <person name="Browne P."/>
            <person name="Kyrpides N."/>
            <person name="Woyke T."/>
            <person name="Goodwin L."/>
            <person name="Detter C."/>
            <person name="Yavitt J.B."/>
            <person name="Zinder S.H."/>
        </authorList>
    </citation>
    <scope>NUCLEOTIDE SEQUENCE [LARGE SCALE GENOMIC DNA]</scope>
    <source>
        <strain evidence="4">ATCC BAA-1556 / DSM 19958 / E1-9c</strain>
    </source>
</reference>
<dbReference type="Pfam" id="PF01740">
    <property type="entry name" value="STAS"/>
    <property type="match status" value="1"/>
</dbReference>
<evidence type="ECO:0000313" key="4">
    <source>
        <dbReference type="Proteomes" id="UP000002457"/>
    </source>
</evidence>
<sequence length="110" mass="11698">MMKITEVNQNGCSLIRVDGRLDTLTAPEFDAAGDRWISGGRQVLDLSGLVYISSAGLRSLLLAQRRQQSLGGTLVLAAPGGLVEEVLSVAGFDTLFDIYSTVEEACRGVP</sequence>
<protein>
    <submittedName>
        <fullName evidence="3">Anti-sigma-factor antagonist</fullName>
    </submittedName>
</protein>